<gene>
    <name evidence="5" type="ORF">CK820_G0047905</name>
</gene>
<sequence>TPAAVLAPPKAEAQENGDHREVKVKVEPIPAIGHATLGTASRIIQTAQTTPVQTVTIVQQAPLGQHQLPIKTVTQNGTHVASVPTAVHGQVNNGKTCWSVAPRGCGYWEQSPFSLVVLVLTVTILAFV</sequence>
<accession>A0A2J8JF99</accession>
<comment type="subcellular location">
    <subcellularLocation>
        <location evidence="1">Nucleus</location>
    </subcellularLocation>
</comment>
<keyword evidence="2" id="KW-0805">Transcription regulation</keyword>
<dbReference type="Proteomes" id="UP000236370">
    <property type="component" value="Unassembled WGS sequence"/>
</dbReference>
<dbReference type="EMBL" id="NBAG03000462">
    <property type="protein sequence ID" value="PNI21441.1"/>
    <property type="molecule type" value="Genomic_DNA"/>
</dbReference>
<name>A0A2J8JF99_PANTR</name>
<keyword evidence="4" id="KW-0539">Nucleus</keyword>
<dbReference type="PANTHER" id="PTHR45881:SF3">
    <property type="entry name" value="FORKHEAD BOX PROTEIN K2"/>
    <property type="match status" value="1"/>
</dbReference>
<dbReference type="AlphaFoldDB" id="A0A2J8JF99"/>
<dbReference type="GO" id="GO:0005634">
    <property type="term" value="C:nucleus"/>
    <property type="evidence" value="ECO:0007669"/>
    <property type="project" value="UniProtKB-SubCell"/>
</dbReference>
<proteinExistence type="predicted"/>
<organism evidence="5 6">
    <name type="scientific">Pan troglodytes</name>
    <name type="common">Chimpanzee</name>
    <dbReference type="NCBI Taxonomy" id="9598"/>
    <lineage>
        <taxon>Eukaryota</taxon>
        <taxon>Metazoa</taxon>
        <taxon>Chordata</taxon>
        <taxon>Craniata</taxon>
        <taxon>Vertebrata</taxon>
        <taxon>Euteleostomi</taxon>
        <taxon>Mammalia</taxon>
        <taxon>Eutheria</taxon>
        <taxon>Euarchontoglires</taxon>
        <taxon>Primates</taxon>
        <taxon>Haplorrhini</taxon>
        <taxon>Catarrhini</taxon>
        <taxon>Hominidae</taxon>
        <taxon>Pan</taxon>
    </lineage>
</organism>
<reference evidence="5 6" key="1">
    <citation type="submission" date="2017-12" db="EMBL/GenBank/DDBJ databases">
        <title>High-resolution comparative analysis of great ape genomes.</title>
        <authorList>
            <person name="Pollen A."/>
            <person name="Hastie A."/>
            <person name="Hormozdiari F."/>
            <person name="Dougherty M."/>
            <person name="Liu R."/>
            <person name="Chaisson M."/>
            <person name="Hoppe E."/>
            <person name="Hill C."/>
            <person name="Pang A."/>
            <person name="Hillier L."/>
            <person name="Baker C."/>
            <person name="Armstrong J."/>
            <person name="Shendure J."/>
            <person name="Paten B."/>
            <person name="Wilson R."/>
            <person name="Chao H."/>
            <person name="Schneider V."/>
            <person name="Ventura M."/>
            <person name="Kronenberg Z."/>
            <person name="Murali S."/>
            <person name="Gordon D."/>
            <person name="Cantsilieris S."/>
            <person name="Munson K."/>
            <person name="Nelson B."/>
            <person name="Raja A."/>
            <person name="Underwood J."/>
            <person name="Diekhans M."/>
            <person name="Fiddes I."/>
            <person name="Haussler D."/>
            <person name="Eichler E."/>
        </authorList>
    </citation>
    <scope>NUCLEOTIDE SEQUENCE [LARGE SCALE GENOMIC DNA]</scope>
    <source>
        <strain evidence="5">Yerkes chimp pedigree #C0471</strain>
    </source>
</reference>
<evidence type="ECO:0000256" key="4">
    <source>
        <dbReference type="ARBA" id="ARBA00023242"/>
    </source>
</evidence>
<feature type="non-terminal residue" evidence="5">
    <location>
        <position position="1"/>
    </location>
</feature>
<evidence type="ECO:0000256" key="2">
    <source>
        <dbReference type="ARBA" id="ARBA00023015"/>
    </source>
</evidence>
<keyword evidence="3" id="KW-0804">Transcription</keyword>
<evidence type="ECO:0000256" key="3">
    <source>
        <dbReference type="ARBA" id="ARBA00023163"/>
    </source>
</evidence>
<evidence type="ECO:0000313" key="5">
    <source>
        <dbReference type="EMBL" id="PNI21441.1"/>
    </source>
</evidence>
<evidence type="ECO:0000256" key="1">
    <source>
        <dbReference type="ARBA" id="ARBA00004123"/>
    </source>
</evidence>
<evidence type="ECO:0000313" key="6">
    <source>
        <dbReference type="Proteomes" id="UP000236370"/>
    </source>
</evidence>
<comment type="caution">
    <text evidence="5">The sequence shown here is derived from an EMBL/GenBank/DDBJ whole genome shotgun (WGS) entry which is preliminary data.</text>
</comment>
<dbReference type="PANTHER" id="PTHR45881">
    <property type="entry name" value="CHECKPOINT SUPPRESSOR 1-LIKE, ISOFORM A-RELATED"/>
    <property type="match status" value="1"/>
</dbReference>
<protein>
    <submittedName>
        <fullName evidence="5">FOXK2 isoform 7</fullName>
    </submittedName>
</protein>